<sequence>MAVSSTSVSSKQLLLENHQKFEEHVYNSTQPSTCYQNITSRGHWHSSERVASLQTRLVNCKSRNGSANTA</sequence>
<protein>
    <submittedName>
        <fullName evidence="1">Uncharacterized protein</fullName>
    </submittedName>
</protein>
<dbReference type="InParanoid" id="A0A058ZZB3"/>
<reference evidence="1" key="1">
    <citation type="submission" date="2013-07" db="EMBL/GenBank/DDBJ databases">
        <title>The genome of Eucalyptus grandis.</title>
        <authorList>
            <person name="Schmutz J."/>
            <person name="Hayes R."/>
            <person name="Myburg A."/>
            <person name="Tuskan G."/>
            <person name="Grattapaglia D."/>
            <person name="Rokhsar D.S."/>
        </authorList>
    </citation>
    <scope>NUCLEOTIDE SEQUENCE</scope>
    <source>
        <tissue evidence="1">Leaf extractions</tissue>
    </source>
</reference>
<dbReference type="Gramene" id="KCW46756">
    <property type="protein sequence ID" value="KCW46756"/>
    <property type="gene ID" value="EUGRSUZ_K00567"/>
</dbReference>
<accession>A0A058ZZB3</accession>
<organism evidence="1">
    <name type="scientific">Eucalyptus grandis</name>
    <name type="common">Flooded gum</name>
    <dbReference type="NCBI Taxonomy" id="71139"/>
    <lineage>
        <taxon>Eukaryota</taxon>
        <taxon>Viridiplantae</taxon>
        <taxon>Streptophyta</taxon>
        <taxon>Embryophyta</taxon>
        <taxon>Tracheophyta</taxon>
        <taxon>Spermatophyta</taxon>
        <taxon>Magnoliopsida</taxon>
        <taxon>eudicotyledons</taxon>
        <taxon>Gunneridae</taxon>
        <taxon>Pentapetalae</taxon>
        <taxon>rosids</taxon>
        <taxon>malvids</taxon>
        <taxon>Myrtales</taxon>
        <taxon>Myrtaceae</taxon>
        <taxon>Myrtoideae</taxon>
        <taxon>Eucalypteae</taxon>
        <taxon>Eucalyptus</taxon>
    </lineage>
</organism>
<name>A0A058ZZB3_EUCGR</name>
<proteinExistence type="predicted"/>
<dbReference type="AlphaFoldDB" id="A0A058ZZB3"/>
<evidence type="ECO:0000313" key="1">
    <source>
        <dbReference type="EMBL" id="KCW46756.1"/>
    </source>
</evidence>
<dbReference type="EMBL" id="KK198763">
    <property type="protein sequence ID" value="KCW46756.1"/>
    <property type="molecule type" value="Genomic_DNA"/>
</dbReference>
<gene>
    <name evidence="1" type="ORF">EUGRSUZ_K00567</name>
</gene>